<feature type="region of interest" description="Disordered" evidence="5">
    <location>
        <begin position="285"/>
        <end position="369"/>
    </location>
</feature>
<gene>
    <name evidence="6" type="ORF">J437_LFUL001553</name>
</gene>
<reference evidence="6" key="2">
    <citation type="submission" date="2017-10" db="EMBL/GenBank/DDBJ databases">
        <title>Ladona fulva Genome sequencing and assembly.</title>
        <authorList>
            <person name="Murali S."/>
            <person name="Richards S."/>
            <person name="Bandaranaike D."/>
            <person name="Bellair M."/>
            <person name="Blankenburg K."/>
            <person name="Chao H."/>
            <person name="Dinh H."/>
            <person name="Doddapaneni H."/>
            <person name="Dugan-Rocha S."/>
            <person name="Elkadiri S."/>
            <person name="Gnanaolivu R."/>
            <person name="Hernandez B."/>
            <person name="Skinner E."/>
            <person name="Javaid M."/>
            <person name="Lee S."/>
            <person name="Li M."/>
            <person name="Ming W."/>
            <person name="Munidasa M."/>
            <person name="Muniz J."/>
            <person name="Nguyen L."/>
            <person name="Hughes D."/>
            <person name="Osuji N."/>
            <person name="Pu L.-L."/>
            <person name="Puazo M."/>
            <person name="Qu C."/>
            <person name="Quiroz J."/>
            <person name="Raj R."/>
            <person name="Weissenberger G."/>
            <person name="Xin Y."/>
            <person name="Zou X."/>
            <person name="Han Y."/>
            <person name="Worley K."/>
            <person name="Muzny D."/>
            <person name="Gibbs R."/>
        </authorList>
    </citation>
    <scope>NUCLEOTIDE SEQUENCE</scope>
    <source>
        <strain evidence="6">Sampled in the wild</strain>
    </source>
</reference>
<name>A0A8K0JV75_LADFU</name>
<dbReference type="SUPFAM" id="SSF47762">
    <property type="entry name" value="PAH2 domain"/>
    <property type="match status" value="2"/>
</dbReference>
<keyword evidence="7" id="KW-1185">Reference proteome</keyword>
<feature type="region of interest" description="Disordered" evidence="5">
    <location>
        <begin position="515"/>
        <end position="539"/>
    </location>
</feature>
<dbReference type="Pfam" id="PF21227">
    <property type="entry name" value="Myb_DNA-binding_7"/>
    <property type="match status" value="1"/>
</dbReference>
<keyword evidence="3" id="KW-0804">Transcription</keyword>
<dbReference type="GO" id="GO:0005634">
    <property type="term" value="C:nucleus"/>
    <property type="evidence" value="ECO:0007669"/>
    <property type="project" value="UniProtKB-SubCell"/>
</dbReference>
<dbReference type="EMBL" id="KZ308156">
    <property type="protein sequence ID" value="KAG8223276.1"/>
    <property type="molecule type" value="Genomic_DNA"/>
</dbReference>
<evidence type="ECO:0008006" key="8">
    <source>
        <dbReference type="Google" id="ProtNLM"/>
    </source>
</evidence>
<comment type="caution">
    <text evidence="6">The sequence shown here is derived from an EMBL/GenBank/DDBJ whole genome shotgun (WGS) entry which is preliminary data.</text>
</comment>
<dbReference type="OrthoDB" id="8196513at2759"/>
<dbReference type="AlphaFoldDB" id="A0A8K0JV75"/>
<reference evidence="6" key="1">
    <citation type="submission" date="2013-04" db="EMBL/GenBank/DDBJ databases">
        <authorList>
            <person name="Qu J."/>
            <person name="Murali S.C."/>
            <person name="Bandaranaike D."/>
            <person name="Bellair M."/>
            <person name="Blankenburg K."/>
            <person name="Chao H."/>
            <person name="Dinh H."/>
            <person name="Doddapaneni H."/>
            <person name="Downs B."/>
            <person name="Dugan-Rocha S."/>
            <person name="Elkadiri S."/>
            <person name="Gnanaolivu R.D."/>
            <person name="Hernandez B."/>
            <person name="Javaid M."/>
            <person name="Jayaseelan J.C."/>
            <person name="Lee S."/>
            <person name="Li M."/>
            <person name="Ming W."/>
            <person name="Munidasa M."/>
            <person name="Muniz J."/>
            <person name="Nguyen L."/>
            <person name="Ongeri F."/>
            <person name="Osuji N."/>
            <person name="Pu L.-L."/>
            <person name="Puazo M."/>
            <person name="Qu C."/>
            <person name="Quiroz J."/>
            <person name="Raj R."/>
            <person name="Weissenberger G."/>
            <person name="Xin Y."/>
            <person name="Zou X."/>
            <person name="Han Y."/>
            <person name="Richards S."/>
            <person name="Worley K."/>
            <person name="Muzny D."/>
            <person name="Gibbs R."/>
        </authorList>
    </citation>
    <scope>NUCLEOTIDE SEQUENCE</scope>
    <source>
        <strain evidence="6">Sampled in the wild</strain>
    </source>
</reference>
<evidence type="ECO:0000256" key="4">
    <source>
        <dbReference type="ARBA" id="ARBA00023242"/>
    </source>
</evidence>
<feature type="compositionally biased region" description="Polar residues" evidence="5">
    <location>
        <begin position="342"/>
        <end position="359"/>
    </location>
</feature>
<dbReference type="PANTHER" id="PTHR16088:SF3">
    <property type="entry name" value="GON-4-LIKE PROTEIN"/>
    <property type="match status" value="1"/>
</dbReference>
<evidence type="ECO:0000256" key="3">
    <source>
        <dbReference type="ARBA" id="ARBA00023163"/>
    </source>
</evidence>
<dbReference type="SUPFAM" id="SSF46689">
    <property type="entry name" value="Homeodomain-like"/>
    <property type="match status" value="1"/>
</dbReference>
<sequence length="539" mass="60093">MLASSTIRVPGSNLERKRKSKQQRDTDANLALLSPEKGSAMEEKDTCFAQAFFRKVRERLLSSSDCSRSFEAFVQNLYLLVDKRSSASDDKDSDEVEAVLGRLLEILAPHRDLVEEFPVFLNSQQALRYGCFGSYLSAVQMRDFMHKLEVYFTKQPSHVNKIVSLLSDLNTKPNVTYENIKDEILPLLKGNTILINHFLRLLPHERPPDSLMTDFEELEFWEDADQVAEEEPVETVRLPEREPEDRLGGESCFVNGKVVLQTAKGIRPARVSFSSPADFQRLIVKDTVVPPTRPGKGRARKKGKANEGKEDATSPPPKVRALQGVEPEEDLGSLKLPELTASPRSQPRSSGKGTRTPTSKGKDSRLNPACQKAIVNENANLVERTAASPKLDNGGDGVPSVTECERPFANIGKEVCSSDQETATSQENMEVQQCSTITVEESMIKNDQSNCGSENGSSDPVEIPWTREEDRIILQTFQMEGGKSDTLVKIKQKLPERSVTEIASRFHKLMSLFRKMSGPNTASSETEDIDLEKDKSCQK</sequence>
<evidence type="ECO:0000256" key="1">
    <source>
        <dbReference type="ARBA" id="ARBA00004123"/>
    </source>
</evidence>
<evidence type="ECO:0000256" key="2">
    <source>
        <dbReference type="ARBA" id="ARBA00023015"/>
    </source>
</evidence>
<dbReference type="InterPro" id="IPR036600">
    <property type="entry name" value="PAH_sf"/>
</dbReference>
<dbReference type="Proteomes" id="UP000792457">
    <property type="component" value="Unassembled WGS sequence"/>
</dbReference>
<comment type="subcellular location">
    <subcellularLocation>
        <location evidence="1">Nucleus</location>
    </subcellularLocation>
</comment>
<dbReference type="InterPro" id="IPR009057">
    <property type="entry name" value="Homeodomain-like_sf"/>
</dbReference>
<protein>
    <recommendedName>
        <fullName evidence="8">GON-4-like protein</fullName>
    </recommendedName>
</protein>
<proteinExistence type="predicted"/>
<evidence type="ECO:0000313" key="6">
    <source>
        <dbReference type="EMBL" id="KAG8223276.1"/>
    </source>
</evidence>
<keyword evidence="2" id="KW-0805">Transcription regulation</keyword>
<dbReference type="GO" id="GO:0003712">
    <property type="term" value="F:transcription coregulator activity"/>
    <property type="evidence" value="ECO:0007669"/>
    <property type="project" value="TreeGrafter"/>
</dbReference>
<organism evidence="6 7">
    <name type="scientific">Ladona fulva</name>
    <name type="common">Scarce chaser dragonfly</name>
    <name type="synonym">Libellula fulva</name>
    <dbReference type="NCBI Taxonomy" id="123851"/>
    <lineage>
        <taxon>Eukaryota</taxon>
        <taxon>Metazoa</taxon>
        <taxon>Ecdysozoa</taxon>
        <taxon>Arthropoda</taxon>
        <taxon>Hexapoda</taxon>
        <taxon>Insecta</taxon>
        <taxon>Pterygota</taxon>
        <taxon>Palaeoptera</taxon>
        <taxon>Odonata</taxon>
        <taxon>Epiprocta</taxon>
        <taxon>Anisoptera</taxon>
        <taxon>Libelluloidea</taxon>
        <taxon>Libellulidae</taxon>
        <taxon>Ladona</taxon>
    </lineage>
</organism>
<evidence type="ECO:0000313" key="7">
    <source>
        <dbReference type="Proteomes" id="UP000792457"/>
    </source>
</evidence>
<dbReference type="GO" id="GO:0006355">
    <property type="term" value="P:regulation of DNA-templated transcription"/>
    <property type="evidence" value="ECO:0007669"/>
    <property type="project" value="InterPro"/>
</dbReference>
<dbReference type="Gene3D" id="1.10.10.60">
    <property type="entry name" value="Homeodomain-like"/>
    <property type="match status" value="1"/>
</dbReference>
<keyword evidence="4" id="KW-0539">Nucleus</keyword>
<dbReference type="InterPro" id="IPR052435">
    <property type="entry name" value="YY1-Transcr_Regul"/>
</dbReference>
<accession>A0A8K0JV75</accession>
<evidence type="ECO:0000256" key="5">
    <source>
        <dbReference type="SAM" id="MobiDB-lite"/>
    </source>
</evidence>
<feature type="region of interest" description="Disordered" evidence="5">
    <location>
        <begin position="1"/>
        <end position="27"/>
    </location>
</feature>
<dbReference type="PANTHER" id="PTHR16088">
    <property type="entry name" value="YY1 ASSOCIATED PROTEIN-RELATED"/>
    <property type="match status" value="1"/>
</dbReference>